<dbReference type="EMBL" id="JAHSTU010000008">
    <property type="protein sequence ID" value="MBV4523113.1"/>
    <property type="molecule type" value="Genomic_DNA"/>
</dbReference>
<evidence type="ECO:0000313" key="2">
    <source>
        <dbReference type="Proteomes" id="UP001049200"/>
    </source>
</evidence>
<evidence type="ECO:0000313" key="1">
    <source>
        <dbReference type="EMBL" id="MBV4523113.1"/>
    </source>
</evidence>
<keyword evidence="2" id="KW-1185">Reference proteome</keyword>
<dbReference type="Proteomes" id="UP001049200">
    <property type="component" value="Unassembled WGS sequence"/>
</dbReference>
<proteinExistence type="predicted"/>
<sequence>MGDPPECADVATLLPARSARNLVSPALDRRSLYIGWSRRDYFDDVPVFLSAGASNQTYLIADIAPDRKTRKVHQVNGNNWPSRQPIAVIPVR</sequence>
<dbReference type="RefSeq" id="WP_217872920.1">
    <property type="nucleotide sequence ID" value="NZ_JAHSTU010000008.1"/>
</dbReference>
<comment type="caution">
    <text evidence="1">The sequence shown here is derived from an EMBL/GenBank/DDBJ whole genome shotgun (WGS) entry which is preliminary data.</text>
</comment>
<accession>A0ABS6QW04</accession>
<organism evidence="1 2">
    <name type="scientific">Pseudomonas azerbaijanoccidentalis</name>
    <dbReference type="NCBI Taxonomy" id="2842347"/>
    <lineage>
        <taxon>Bacteria</taxon>
        <taxon>Pseudomonadati</taxon>
        <taxon>Pseudomonadota</taxon>
        <taxon>Gammaproteobacteria</taxon>
        <taxon>Pseudomonadales</taxon>
        <taxon>Pseudomonadaceae</taxon>
        <taxon>Pseudomonas</taxon>
    </lineage>
</organism>
<protein>
    <submittedName>
        <fullName evidence="1">Uncharacterized protein</fullName>
    </submittedName>
</protein>
<reference evidence="1" key="1">
    <citation type="submission" date="2021-06" db="EMBL/GenBank/DDBJ databases">
        <title>Updating the genus Pseudomonas: Description of 43 new species and partition of the Pseudomonas putida group.</title>
        <authorList>
            <person name="Girard L."/>
            <person name="Lood C."/>
            <person name="Vandamme P."/>
            <person name="Rokni-Zadeh H."/>
            <person name="Van Noort V."/>
            <person name="Hofte M."/>
            <person name="Lavigne R."/>
            <person name="De Mot R."/>
        </authorList>
    </citation>
    <scope>NUCLEOTIDE SEQUENCE</scope>
    <source>
        <strain evidence="1">SWRI74</strain>
    </source>
</reference>
<name>A0ABS6QW04_9PSED</name>
<gene>
    <name evidence="1" type="ORF">KVG88_23915</name>
</gene>